<gene>
    <name evidence="2" type="primary">petL</name>
</gene>
<proteinExistence type="predicted"/>
<evidence type="ECO:0000313" key="2">
    <source>
        <dbReference type="EMBL" id="ARK14748.1"/>
    </source>
</evidence>
<name>A0A1W6EH66_9CHLO</name>
<geneLocation type="chloroplast" evidence="2"/>
<keyword evidence="1" id="KW-0472">Membrane</keyword>
<keyword evidence="1" id="KW-1133">Transmembrane helix</keyword>
<keyword evidence="1" id="KW-0812">Transmembrane</keyword>
<reference evidence="2" key="1">
    <citation type="journal article" date="2017" name="Sci. Rep.">
        <title>Divergent copies of the large inverted repeat in the chloroplast genomes of ulvophycean green algae.</title>
        <authorList>
            <person name="Turmel M."/>
            <person name="Otis C."/>
            <person name="Lemieux C."/>
        </authorList>
    </citation>
    <scope>NUCLEOTIDE SEQUENCE</scope>
</reference>
<dbReference type="RefSeq" id="YP_009367778.1">
    <property type="nucleotide sequence ID" value="NC_034713.1"/>
</dbReference>
<protein>
    <submittedName>
        <fullName evidence="2">Subunit VI of cytochrome b6/f complex</fullName>
    </submittedName>
</protein>
<dbReference type="EMBL" id="KY407660">
    <property type="protein sequence ID" value="ARK14748.1"/>
    <property type="molecule type" value="Genomic_DNA"/>
</dbReference>
<feature type="transmembrane region" description="Helical" evidence="1">
    <location>
        <begin position="6"/>
        <end position="25"/>
    </location>
</feature>
<organism evidence="2">
    <name type="scientific">Neodangemannia microcystis</name>
    <dbReference type="NCBI Taxonomy" id="173495"/>
    <lineage>
        <taxon>Eukaryota</taxon>
        <taxon>Viridiplantae</taxon>
        <taxon>Chlorophyta</taxon>
        <taxon>core chlorophytes</taxon>
        <taxon>Ulvophyceae</taxon>
        <taxon>OUU clade</taxon>
        <taxon>Oltmannsiellopsidales</taxon>
        <taxon>Oltmannsiellopsidaceae</taxon>
        <taxon>Neodangemannia</taxon>
    </lineage>
</organism>
<sequence>MLTIALFLGLLTSTLIGSLIIYLGLVKIELI</sequence>
<dbReference type="AlphaFoldDB" id="A0A1W6EH66"/>
<keyword evidence="2" id="KW-0150">Chloroplast</keyword>
<evidence type="ECO:0000256" key="1">
    <source>
        <dbReference type="SAM" id="Phobius"/>
    </source>
</evidence>
<accession>A0A1W6EH66</accession>
<dbReference type="GeneID" id="32884333"/>
<keyword evidence="2" id="KW-0934">Plastid</keyword>